<organism evidence="34">
    <name type="scientific">Dermatophagoides farinae</name>
    <name type="common">American house dust mite</name>
    <dbReference type="NCBI Taxonomy" id="6954"/>
    <lineage>
        <taxon>Eukaryota</taxon>
        <taxon>Metazoa</taxon>
        <taxon>Ecdysozoa</taxon>
        <taxon>Arthropoda</taxon>
        <taxon>Chelicerata</taxon>
        <taxon>Arachnida</taxon>
        <taxon>Acari</taxon>
        <taxon>Acariformes</taxon>
        <taxon>Sarcoptiformes</taxon>
        <taxon>Astigmata</taxon>
        <taxon>Psoroptidia</taxon>
        <taxon>Analgoidea</taxon>
        <taxon>Pyroglyphidae</taxon>
        <taxon>Dermatophagoidinae</taxon>
        <taxon>Dermatophagoides</taxon>
    </lineage>
</organism>
<evidence type="ECO:0000256" key="2">
    <source>
        <dbReference type="ARBA" id="ARBA00004115"/>
    </source>
</evidence>
<protein>
    <recommendedName>
        <fullName evidence="25">Membrane-bound transcription factor site-1 protease</fullName>
        <ecNumber evidence="24">3.4.21.112</ecNumber>
    </recommendedName>
    <alternativeName>
        <fullName evidence="26">Endopeptidase S1P</fullName>
    </alternativeName>
</protein>
<dbReference type="FunFam" id="3.40.50.200:FF:000008">
    <property type="entry name" value="Membrane-bound transcription factor site-1 protease preproprotein"/>
    <property type="match status" value="1"/>
</dbReference>
<dbReference type="InterPro" id="IPR022398">
    <property type="entry name" value="Peptidase_S8_His-AS"/>
</dbReference>
<dbReference type="PROSITE" id="PS00138">
    <property type="entry name" value="SUBTILASE_SER"/>
    <property type="match status" value="1"/>
</dbReference>
<feature type="compositionally biased region" description="Low complexity" evidence="28">
    <location>
        <begin position="984"/>
        <end position="994"/>
    </location>
</feature>
<evidence type="ECO:0000259" key="32">
    <source>
        <dbReference type="Pfam" id="PF23090"/>
    </source>
</evidence>
<evidence type="ECO:0000256" key="1">
    <source>
        <dbReference type="ARBA" id="ARBA00001913"/>
    </source>
</evidence>
<gene>
    <name evidence="34" type="ORF">HUG17_5288</name>
</gene>
<feature type="compositionally biased region" description="Basic and acidic residues" evidence="28">
    <location>
        <begin position="1177"/>
        <end position="1190"/>
    </location>
</feature>
<evidence type="ECO:0000256" key="23">
    <source>
        <dbReference type="ARBA" id="ARBA00050826"/>
    </source>
</evidence>
<evidence type="ECO:0000259" key="30">
    <source>
        <dbReference type="Pfam" id="PF00082"/>
    </source>
</evidence>
<evidence type="ECO:0000256" key="11">
    <source>
        <dbReference type="ARBA" id="ARBA00022813"/>
    </source>
</evidence>
<feature type="region of interest" description="Disordered" evidence="28">
    <location>
        <begin position="1036"/>
        <end position="1086"/>
    </location>
</feature>
<dbReference type="Pfam" id="PF00082">
    <property type="entry name" value="Peptidase_S8"/>
    <property type="match status" value="1"/>
</dbReference>
<dbReference type="InterPro" id="IPR034185">
    <property type="entry name" value="Site-1_peptidase_cat_dom"/>
</dbReference>
<keyword evidence="9 29" id="KW-0732">Signal</keyword>
<reference evidence="34" key="2">
    <citation type="journal article" date="2021" name="World Allergy Organ. J.">
        <title>Chromosome-level assembly of Dermatophagoides farinae genome and transcriptome reveals two novel allergens Der f 37 and Der f 39.</title>
        <authorList>
            <person name="Chen J."/>
            <person name="Cai Z."/>
            <person name="Fan D."/>
            <person name="Hu J."/>
            <person name="Hou Y."/>
            <person name="He Y."/>
            <person name="Zhang Z."/>
            <person name="Zhao Z."/>
            <person name="Gao P."/>
            <person name="Hu W."/>
            <person name="Sun J."/>
            <person name="Li J."/>
            <person name="Ji K."/>
        </authorList>
    </citation>
    <scope>NUCLEOTIDE SEQUENCE</scope>
    <source>
        <strain evidence="34">JKM2019</strain>
    </source>
</reference>
<comment type="cofactor">
    <cofactor evidence="1">
        <name>Ca(2+)</name>
        <dbReference type="ChEBI" id="CHEBI:29108"/>
    </cofactor>
</comment>
<dbReference type="Pfam" id="PF23094">
    <property type="entry name" value="MBTPS1_3rd"/>
    <property type="match status" value="1"/>
</dbReference>
<feature type="region of interest" description="Disordered" evidence="28">
    <location>
        <begin position="1660"/>
        <end position="1680"/>
    </location>
</feature>
<dbReference type="GO" id="GO:0005789">
    <property type="term" value="C:endoplasmic reticulum membrane"/>
    <property type="evidence" value="ECO:0007669"/>
    <property type="project" value="UniProtKB-SubCell"/>
</dbReference>
<keyword evidence="11" id="KW-0068">Autocatalytic cleavage</keyword>
<keyword evidence="7 27" id="KW-0645">Protease</keyword>
<dbReference type="PROSITE" id="PS51892">
    <property type="entry name" value="SUBTILASE"/>
    <property type="match status" value="1"/>
</dbReference>
<comment type="subcellular location">
    <subcellularLocation>
        <location evidence="2">Endoplasmic reticulum membrane</location>
        <topology evidence="2">Single-pass type I membrane protein</topology>
    </subcellularLocation>
    <subcellularLocation>
        <location evidence="3">Golgi apparatus membrane</location>
        <topology evidence="3">Single-pass membrane protein</topology>
    </subcellularLocation>
</comment>
<keyword evidence="10 27" id="KW-0378">Hydrolase</keyword>
<evidence type="ECO:0000259" key="33">
    <source>
        <dbReference type="Pfam" id="PF23094"/>
    </source>
</evidence>
<comment type="caution">
    <text evidence="34">The sequence shown here is derived from an EMBL/GenBank/DDBJ whole genome shotgun (WGS) entry which is preliminary data.</text>
</comment>
<dbReference type="PANTHER" id="PTHR43806:SF7">
    <property type="entry name" value="MEMBRANE-BOUND TRANSCRIPTION FACTOR SITE-1 PROTEASE"/>
    <property type="match status" value="1"/>
</dbReference>
<keyword evidence="15" id="KW-1133">Transmembrane helix</keyword>
<evidence type="ECO:0000313" key="34">
    <source>
        <dbReference type="EMBL" id="KAH7642243.1"/>
    </source>
</evidence>
<dbReference type="EMBL" id="SDOV01000004">
    <property type="protein sequence ID" value="KAH7642243.1"/>
    <property type="molecule type" value="Genomic_DNA"/>
</dbReference>
<feature type="compositionally biased region" description="Polar residues" evidence="28">
    <location>
        <begin position="1468"/>
        <end position="1477"/>
    </location>
</feature>
<accession>A0A9D4P1E8</accession>
<keyword evidence="17" id="KW-0443">Lipid metabolism</keyword>
<feature type="compositionally biased region" description="Polar residues" evidence="28">
    <location>
        <begin position="1371"/>
        <end position="1381"/>
    </location>
</feature>
<name>A0A9D4P1E8_DERFA</name>
<keyword evidence="12" id="KW-0256">Endoplasmic reticulum</keyword>
<evidence type="ECO:0000256" key="29">
    <source>
        <dbReference type="SAM" id="SignalP"/>
    </source>
</evidence>
<feature type="domain" description="MBTPS1 fourth" evidence="32">
    <location>
        <begin position="602"/>
        <end position="866"/>
    </location>
</feature>
<feature type="compositionally biased region" description="Low complexity" evidence="28">
    <location>
        <begin position="1482"/>
        <end position="1499"/>
    </location>
</feature>
<keyword evidence="20" id="KW-1207">Sterol metabolism</keyword>
<feature type="active site" description="Charge relay system" evidence="27">
    <location>
        <position position="398"/>
    </location>
</feature>
<evidence type="ECO:0000256" key="22">
    <source>
        <dbReference type="ARBA" id="ARBA00023221"/>
    </source>
</evidence>
<dbReference type="EC" id="3.4.21.112" evidence="24"/>
<sequence length="1779" mass="200583">MFFSKYLFLHILIFSELLILDTCRSFSFSDTFDLPIDIYVENSFNSDIINNEFIITFNHLYKSSTRYNFIKASFAQAGINDESWSILQRINEANKYPSDFDVIHFVNLSIPLEWFVKTVRNHRKIKNITPQRKIIRTLKFVNISETNHNQRFSQSSFDNINYSDTRRRLLRTIPRQISNVLQADKLWNLGITGTGVKVAVFDTGLSLNHKHFKKIKERTNWTNEKTLDDGLGHGTFVAGVIASSRECLGFAPDAELHIFRVFTNKQVSYTSWFLDAFNYAILKKINILNLSIGGPDFMDTPFVDKVWELTANNVIMVSAIGNDGPLYGTLNNPADQMDVIGVGGIDFDDQIARFSSRGMTTWELPQGYGRVKPDIVTYGAYVRGSNINGGCRVLSGTSVASPVVAGAITLVMSGVLHMGDLINPASMKQALIHSAHRIPNAPIFEQGAGKLDLVRAYHILRYYKPQASLYPNYIDFTECPYMWPYCSQPLYHGAVPIIVNVTILNGMGVTGFINKRPQWHPYSGFNGHYLDVAISYTDILWPWSGWIALHLSVSSFASDWEGIVRGHISLTVESSAENVENNNSTLTSELILPIKVKIIPTPPRNKRILWDQFHNLRYPPGYFPRDDLRIKYDPLDWNADHIHTNFREMYQHLRSNGYYLEVLGQPFICFDAKQYGALLIVDPEEEFFPEEIEKLGKDYFENGLSLIIFADWYNVEVMQKVKFFDENTRQWWLPVTGGANIPALNDLLVHWNVTLGEQVFEGNFKLGSHEMYYASGTSIIDYPKENFIVIHRDLNNQGLEISNENNKERKKKTEQAAILGMHRNLSNRKIGRFSIYGDSNCLDQAHQQKDCFWMLDALLQFATTGQVPTFIEKEKQSDTMMQSHIENFIVHNFQLSRTQPIKPKRLKENQLYKYSKVIDQSSKFVPIQKCIKIVAEGIHFIRLLFPEKSKMSLNKTRLDFYANKHHKIKSRTKPPSAYTGSALSSTTNSTNQCNNDPKSLLLSSVENITGIASKSNINTSCPGTKIQIHNPIHYTPTASSSSSSTFGSSYRPHLSSLGSNNSNNSTYNGVTNKPSRFVRHSGPGRSIRAQSLLSTVKVSKHSLGPSTKSIVAKTSNTSNYEINESTDDSEHHYRVEMISRSTSPTRPTSSKIIDTDAQNNGDSIIVENDDNDNNDPDDGRGSNHDDEQQKVHQSRCSICSVERIFVDRPKKCIFGIQKCHQAIQTTAMNSDEDLNSNSLNDLSSSCSSSTSYSTVKYDNTDGIRSRPTSNSQQNEYSRFSSSSSSSLINKNNKNNRYSHLMCNTIRTTNRFASAPVIARSSLNRNNTTQYKTKFGTQTPSSSSSSSSTLLISGRKNQNFIVEKSSLKVLSKNGQSMSNDNVQDFDKSSSSSSSSTSSISIHRPLSPTQLIAVNNCQSINQESSSAFNNDSHQITSLITELYNDDDDDSSELNNNNSLERSASAEPLSCSRNLTNNSNDKTRSSSSSSSSSATPSVSSMSTDNDYDVADRIIMNETKSTTTKNDSSENEDDTYEDASENYDDDDDDECNNTFTIRLSSAQSNRTVISCDSFIDDNDDQDGYNLNDKKLNINNVVHDDEQKNDEIEIDNAITCIQNEPQRQQELNDFISKCKDIDEMIGPITPTSPNYFQALRKFKFENVREKFEQQQQDNNNSSNGNGKTVSIDASHVRVHCPNKPMHSTVEFLTEEIDSSVVRIRENKALSGHLSKVFDDVEKNYTRKQSTISANHSHNNDNINDSIEQFYSSSINGNHQHQQSSSVSR</sequence>
<dbReference type="PANTHER" id="PTHR43806">
    <property type="entry name" value="PEPTIDASE S8"/>
    <property type="match status" value="1"/>
</dbReference>
<keyword evidence="6" id="KW-0597">Phosphoprotein</keyword>
<feature type="compositionally biased region" description="Low complexity" evidence="28">
    <location>
        <begin position="1039"/>
        <end position="1072"/>
    </location>
</feature>
<dbReference type="Pfam" id="PF23090">
    <property type="entry name" value="MBTPS1_4th"/>
    <property type="match status" value="1"/>
</dbReference>
<keyword evidence="8" id="KW-0812">Transmembrane</keyword>
<keyword evidence="18" id="KW-0472">Membrane</keyword>
<evidence type="ECO:0000256" key="24">
    <source>
        <dbReference type="ARBA" id="ARBA00066596"/>
    </source>
</evidence>
<dbReference type="InterPro" id="IPR057032">
    <property type="entry name" value="MBTPS1_4th"/>
</dbReference>
<reference evidence="34" key="1">
    <citation type="submission" date="2020-06" db="EMBL/GenBank/DDBJ databases">
        <authorList>
            <person name="Ji K."/>
            <person name="Li J."/>
        </authorList>
    </citation>
    <scope>NUCLEOTIDE SEQUENCE</scope>
    <source>
        <strain evidence="34">JKM2019</strain>
        <tissue evidence="34">Whole body</tissue>
    </source>
</reference>
<dbReference type="InterPro" id="IPR000209">
    <property type="entry name" value="Peptidase_S8/S53_dom"/>
</dbReference>
<evidence type="ECO:0000256" key="7">
    <source>
        <dbReference type="ARBA" id="ARBA00022670"/>
    </source>
</evidence>
<evidence type="ECO:0000256" key="3">
    <source>
        <dbReference type="ARBA" id="ARBA00004194"/>
    </source>
</evidence>
<evidence type="ECO:0000259" key="31">
    <source>
        <dbReference type="Pfam" id="PF23001"/>
    </source>
</evidence>
<dbReference type="InterPro" id="IPR050131">
    <property type="entry name" value="Peptidase_S8_subtilisin-like"/>
</dbReference>
<evidence type="ECO:0000256" key="28">
    <source>
        <dbReference type="SAM" id="MobiDB-lite"/>
    </source>
</evidence>
<evidence type="ECO:0000256" key="12">
    <source>
        <dbReference type="ARBA" id="ARBA00022824"/>
    </source>
</evidence>
<dbReference type="Proteomes" id="UP000828236">
    <property type="component" value="Unassembled WGS sequence"/>
</dbReference>
<feature type="active site" description="Charge relay system" evidence="27">
    <location>
        <position position="202"/>
    </location>
</feature>
<evidence type="ECO:0000256" key="13">
    <source>
        <dbReference type="ARBA" id="ARBA00022825"/>
    </source>
</evidence>
<feature type="domain" description="MBTPS1 third" evidence="33">
    <location>
        <begin position="470"/>
        <end position="601"/>
    </location>
</feature>
<evidence type="ECO:0000256" key="9">
    <source>
        <dbReference type="ARBA" id="ARBA00022729"/>
    </source>
</evidence>
<dbReference type="SUPFAM" id="SSF52743">
    <property type="entry name" value="Subtilisin-like"/>
    <property type="match status" value="1"/>
</dbReference>
<evidence type="ECO:0000256" key="26">
    <source>
        <dbReference type="ARBA" id="ARBA00081324"/>
    </source>
</evidence>
<keyword evidence="5" id="KW-0153">Cholesterol metabolism</keyword>
<dbReference type="InterPro" id="IPR057060">
    <property type="entry name" value="MBTPS1_3rd"/>
</dbReference>
<evidence type="ECO:0000256" key="4">
    <source>
        <dbReference type="ARBA" id="ARBA00011073"/>
    </source>
</evidence>
<feature type="compositionally biased region" description="Low complexity" evidence="28">
    <location>
        <begin position="1238"/>
        <end position="1253"/>
    </location>
</feature>
<feature type="region of interest" description="Disordered" evidence="28">
    <location>
        <begin position="1371"/>
        <end position="1401"/>
    </location>
</feature>
<dbReference type="GO" id="GO:0008203">
    <property type="term" value="P:cholesterol metabolic process"/>
    <property type="evidence" value="ECO:0007669"/>
    <property type="project" value="UniProtKB-KW"/>
</dbReference>
<feature type="compositionally biased region" description="Polar residues" evidence="28">
    <location>
        <begin position="1322"/>
        <end position="1339"/>
    </location>
</feature>
<dbReference type="InterPro" id="IPR023828">
    <property type="entry name" value="Peptidase_S8_Ser-AS"/>
</dbReference>
<comment type="similarity">
    <text evidence="4 27">Belongs to the peptidase S8 family.</text>
</comment>
<evidence type="ECO:0000256" key="17">
    <source>
        <dbReference type="ARBA" id="ARBA00023098"/>
    </source>
</evidence>
<proteinExistence type="inferred from homology"/>
<feature type="domain" description="Peptidase S8/S53" evidence="30">
    <location>
        <begin position="193"/>
        <end position="449"/>
    </location>
</feature>
<dbReference type="PRINTS" id="PR00723">
    <property type="entry name" value="SUBTILISIN"/>
</dbReference>
<evidence type="ECO:0000256" key="19">
    <source>
        <dbReference type="ARBA" id="ARBA00023145"/>
    </source>
</evidence>
<evidence type="ECO:0000256" key="10">
    <source>
        <dbReference type="ARBA" id="ARBA00022801"/>
    </source>
</evidence>
<comment type="catalytic activity">
    <reaction evidence="23">
        <text>Processes precursors containing basic and hydrophobic/aliphatic residues at P4 and P2, respectively, with a relatively relaxed acceptance of amino acids at P1 and P3.</text>
        <dbReference type="EC" id="3.4.21.112"/>
    </reaction>
</comment>
<evidence type="ECO:0000256" key="21">
    <source>
        <dbReference type="ARBA" id="ARBA00023180"/>
    </source>
</evidence>
<feature type="compositionally biased region" description="Acidic residues" evidence="28">
    <location>
        <begin position="1525"/>
        <end position="1546"/>
    </location>
</feature>
<feature type="region of interest" description="Disordered" evidence="28">
    <location>
        <begin position="970"/>
        <end position="994"/>
    </location>
</feature>
<feature type="active site" description="Charge relay system" evidence="27">
    <location>
        <position position="233"/>
    </location>
</feature>
<evidence type="ECO:0000256" key="15">
    <source>
        <dbReference type="ARBA" id="ARBA00022989"/>
    </source>
</evidence>
<evidence type="ECO:0000256" key="6">
    <source>
        <dbReference type="ARBA" id="ARBA00022553"/>
    </source>
</evidence>
<feature type="region of interest" description="Disordered" evidence="28">
    <location>
        <begin position="1138"/>
        <end position="1193"/>
    </location>
</feature>
<feature type="region of interest" description="Disordered" evidence="28">
    <location>
        <begin position="1322"/>
        <end position="1349"/>
    </location>
</feature>
<feature type="compositionally biased region" description="Low complexity" evidence="28">
    <location>
        <begin position="1664"/>
        <end position="1677"/>
    </location>
</feature>
<keyword evidence="16" id="KW-0333">Golgi apparatus</keyword>
<feature type="compositionally biased region" description="Low complexity" evidence="28">
    <location>
        <begin position="1271"/>
        <end position="1292"/>
    </location>
</feature>
<evidence type="ECO:0000256" key="27">
    <source>
        <dbReference type="PROSITE-ProRule" id="PRU01240"/>
    </source>
</evidence>
<dbReference type="InterPro" id="IPR015500">
    <property type="entry name" value="Peptidase_S8_subtilisin-rel"/>
</dbReference>
<dbReference type="Gene3D" id="3.40.50.200">
    <property type="entry name" value="Peptidase S8/S53 domain"/>
    <property type="match status" value="1"/>
</dbReference>
<evidence type="ECO:0000256" key="18">
    <source>
        <dbReference type="ARBA" id="ARBA00023136"/>
    </source>
</evidence>
<evidence type="ECO:0000256" key="20">
    <source>
        <dbReference type="ARBA" id="ARBA00023166"/>
    </source>
</evidence>
<dbReference type="GO" id="GO:0000139">
    <property type="term" value="C:Golgi membrane"/>
    <property type="evidence" value="ECO:0007669"/>
    <property type="project" value="UniProtKB-SubCell"/>
</dbReference>
<evidence type="ECO:0000256" key="14">
    <source>
        <dbReference type="ARBA" id="ARBA00022837"/>
    </source>
</evidence>
<dbReference type="Pfam" id="PF23001">
    <property type="entry name" value="MBTP1_N"/>
    <property type="match status" value="1"/>
</dbReference>
<dbReference type="GO" id="GO:0006508">
    <property type="term" value="P:proteolysis"/>
    <property type="evidence" value="ECO:0007669"/>
    <property type="project" value="UniProtKB-KW"/>
</dbReference>
<dbReference type="InterPro" id="IPR055143">
    <property type="entry name" value="MBTP1_N"/>
</dbReference>
<dbReference type="InterPro" id="IPR036852">
    <property type="entry name" value="Peptidase_S8/S53_dom_sf"/>
</dbReference>
<dbReference type="GO" id="GO:0004252">
    <property type="term" value="F:serine-type endopeptidase activity"/>
    <property type="evidence" value="ECO:0007669"/>
    <property type="project" value="UniProtKB-UniRule"/>
</dbReference>
<feature type="domain" description="Membrane-bound transcription factor site-1 protease-like N-terminal" evidence="31">
    <location>
        <begin position="48"/>
        <end position="132"/>
    </location>
</feature>
<keyword evidence="22" id="KW-0753">Steroid metabolism</keyword>
<evidence type="ECO:0000256" key="5">
    <source>
        <dbReference type="ARBA" id="ARBA00022548"/>
    </source>
</evidence>
<dbReference type="PROSITE" id="PS00137">
    <property type="entry name" value="SUBTILASE_HIS"/>
    <property type="match status" value="1"/>
</dbReference>
<feature type="compositionally biased region" description="Low complexity" evidence="28">
    <location>
        <begin position="1139"/>
        <end position="1150"/>
    </location>
</feature>
<keyword evidence="21" id="KW-0325">Glycoprotein</keyword>
<feature type="signal peptide" evidence="29">
    <location>
        <begin position="1"/>
        <end position="25"/>
    </location>
</feature>
<keyword evidence="13 27" id="KW-0720">Serine protease</keyword>
<feature type="compositionally biased region" description="Acidic residues" evidence="28">
    <location>
        <begin position="1167"/>
        <end position="1176"/>
    </location>
</feature>
<evidence type="ECO:0000256" key="16">
    <source>
        <dbReference type="ARBA" id="ARBA00023034"/>
    </source>
</evidence>
<feature type="region of interest" description="Disordered" evidence="28">
    <location>
        <begin position="1238"/>
        <end position="1292"/>
    </location>
</feature>
<feature type="region of interest" description="Disordered" evidence="28">
    <location>
        <begin position="1444"/>
        <end position="1546"/>
    </location>
</feature>
<feature type="chain" id="PRO_5039433537" description="Membrane-bound transcription factor site-1 protease" evidence="29">
    <location>
        <begin position="26"/>
        <end position="1779"/>
    </location>
</feature>
<evidence type="ECO:0000256" key="25">
    <source>
        <dbReference type="ARBA" id="ARBA00067283"/>
    </source>
</evidence>
<dbReference type="CDD" id="cd07479">
    <property type="entry name" value="Peptidases_S8_SKI-1_like"/>
    <property type="match status" value="1"/>
</dbReference>
<feature type="compositionally biased region" description="Low complexity" evidence="28">
    <location>
        <begin position="1387"/>
        <end position="1400"/>
    </location>
</feature>
<keyword evidence="14" id="KW-0106">Calcium</keyword>
<evidence type="ECO:0000256" key="8">
    <source>
        <dbReference type="ARBA" id="ARBA00022692"/>
    </source>
</evidence>
<keyword evidence="19" id="KW-0865">Zymogen</keyword>